<name>A0ABQ8CV61_BRANA</name>
<feature type="region of interest" description="Disordered" evidence="2">
    <location>
        <begin position="86"/>
        <end position="172"/>
    </location>
</feature>
<organism evidence="4 5">
    <name type="scientific">Brassica napus</name>
    <name type="common">Rape</name>
    <dbReference type="NCBI Taxonomy" id="3708"/>
    <lineage>
        <taxon>Eukaryota</taxon>
        <taxon>Viridiplantae</taxon>
        <taxon>Streptophyta</taxon>
        <taxon>Embryophyta</taxon>
        <taxon>Tracheophyta</taxon>
        <taxon>Spermatophyta</taxon>
        <taxon>Magnoliopsida</taxon>
        <taxon>eudicotyledons</taxon>
        <taxon>Gunneridae</taxon>
        <taxon>Pentapetalae</taxon>
        <taxon>rosids</taxon>
        <taxon>malvids</taxon>
        <taxon>Brassicales</taxon>
        <taxon>Brassicaceae</taxon>
        <taxon>Brassiceae</taxon>
        <taxon>Brassica</taxon>
    </lineage>
</organism>
<dbReference type="InterPro" id="IPR013087">
    <property type="entry name" value="Znf_C2H2_type"/>
</dbReference>
<comment type="caution">
    <text evidence="4">The sequence shown here is derived from an EMBL/GenBank/DDBJ whole genome shotgun (WGS) entry which is preliminary data.</text>
</comment>
<feature type="region of interest" description="Disordered" evidence="2">
    <location>
        <begin position="1"/>
        <end position="47"/>
    </location>
</feature>
<sequence>MSSQQKNTNSSSSTQSSLPDGATTGENNVNREKTVTQQPNSVADPLHHHRHSLAKVIALRPRKFTDAFMETQFRCEVCGERFTREEDRNIHRNPEKMSSPQSSTSSSSPPSSLPNGVTAGANNPNREEPTVTSTQQPNSDATTGANNPNREEPAVTSTRQPNPVAVPSPHRCHDPNAEVVALRPRTFLAAGICELCGKEFTQEQIRDFNR</sequence>
<keyword evidence="1" id="KW-0862">Zinc</keyword>
<evidence type="ECO:0000313" key="5">
    <source>
        <dbReference type="Proteomes" id="UP000824890"/>
    </source>
</evidence>
<feature type="compositionally biased region" description="Basic and acidic residues" evidence="2">
    <location>
        <begin position="86"/>
        <end position="95"/>
    </location>
</feature>
<keyword evidence="1" id="KW-0479">Metal-binding</keyword>
<evidence type="ECO:0000259" key="3">
    <source>
        <dbReference type="PROSITE" id="PS50157"/>
    </source>
</evidence>
<feature type="compositionally biased region" description="Low complexity" evidence="2">
    <location>
        <begin position="1"/>
        <end position="17"/>
    </location>
</feature>
<keyword evidence="5" id="KW-1185">Reference proteome</keyword>
<proteinExistence type="predicted"/>
<evidence type="ECO:0000313" key="4">
    <source>
        <dbReference type="EMBL" id="KAH0920245.1"/>
    </source>
</evidence>
<dbReference type="Proteomes" id="UP000824890">
    <property type="component" value="Unassembled WGS sequence"/>
</dbReference>
<dbReference type="PROSITE" id="PS50157">
    <property type="entry name" value="ZINC_FINGER_C2H2_2"/>
    <property type="match status" value="1"/>
</dbReference>
<evidence type="ECO:0000256" key="2">
    <source>
        <dbReference type="SAM" id="MobiDB-lite"/>
    </source>
</evidence>
<gene>
    <name evidence="4" type="ORF">HID58_027905</name>
</gene>
<feature type="compositionally biased region" description="Low complexity" evidence="2">
    <location>
        <begin position="98"/>
        <end position="114"/>
    </location>
</feature>
<protein>
    <recommendedName>
        <fullName evidence="3">C2H2-type domain-containing protein</fullName>
    </recommendedName>
</protein>
<feature type="domain" description="C2H2-type" evidence="3">
    <location>
        <begin position="73"/>
        <end position="100"/>
    </location>
</feature>
<evidence type="ECO:0000256" key="1">
    <source>
        <dbReference type="PROSITE-ProRule" id="PRU00042"/>
    </source>
</evidence>
<reference evidence="4 5" key="1">
    <citation type="submission" date="2021-05" db="EMBL/GenBank/DDBJ databases">
        <title>Genome Assembly of Synthetic Allotetraploid Brassica napus Reveals Homoeologous Exchanges between Subgenomes.</title>
        <authorList>
            <person name="Davis J.T."/>
        </authorList>
    </citation>
    <scope>NUCLEOTIDE SEQUENCE [LARGE SCALE GENOMIC DNA]</scope>
    <source>
        <strain evidence="5">cv. Da-Ae</strain>
        <tissue evidence="4">Seedling</tissue>
    </source>
</reference>
<accession>A0ABQ8CV61</accession>
<feature type="compositionally biased region" description="Polar residues" evidence="2">
    <location>
        <begin position="120"/>
        <end position="148"/>
    </location>
</feature>
<dbReference type="EMBL" id="JAGKQM010000007">
    <property type="protein sequence ID" value="KAH0920245.1"/>
    <property type="molecule type" value="Genomic_DNA"/>
</dbReference>
<keyword evidence="1" id="KW-0863">Zinc-finger</keyword>